<proteinExistence type="inferred from homology"/>
<dbReference type="RefSeq" id="WP_093920036.1">
    <property type="nucleotide sequence ID" value="NZ_FONW01000005.1"/>
</dbReference>
<evidence type="ECO:0000313" key="14">
    <source>
        <dbReference type="EMBL" id="SFF37335.1"/>
    </source>
</evidence>
<organism evidence="14 15">
    <name type="scientific">Sunxiuqinia elliptica</name>
    <dbReference type="NCBI Taxonomy" id="655355"/>
    <lineage>
        <taxon>Bacteria</taxon>
        <taxon>Pseudomonadati</taxon>
        <taxon>Bacteroidota</taxon>
        <taxon>Bacteroidia</taxon>
        <taxon>Marinilabiliales</taxon>
        <taxon>Prolixibacteraceae</taxon>
        <taxon>Sunxiuqinia</taxon>
    </lineage>
</organism>
<dbReference type="InterPro" id="IPR039426">
    <property type="entry name" value="TonB-dep_rcpt-like"/>
</dbReference>
<keyword evidence="9 11" id="KW-0472">Membrane</keyword>
<dbReference type="PROSITE" id="PS52016">
    <property type="entry name" value="TONB_DEPENDENT_REC_3"/>
    <property type="match status" value="1"/>
</dbReference>
<keyword evidence="5 11" id="KW-0812">Transmembrane</keyword>
<comment type="subcellular location">
    <subcellularLocation>
        <location evidence="1 11">Cell outer membrane</location>
        <topology evidence="1 11">Multi-pass membrane protein</topology>
    </subcellularLocation>
</comment>
<evidence type="ECO:0000256" key="2">
    <source>
        <dbReference type="ARBA" id="ARBA00022448"/>
    </source>
</evidence>
<reference evidence="14 15" key="1">
    <citation type="submission" date="2016-10" db="EMBL/GenBank/DDBJ databases">
        <authorList>
            <person name="de Groot N.N."/>
        </authorList>
    </citation>
    <scope>NUCLEOTIDE SEQUENCE [LARGE SCALE GENOMIC DNA]</scope>
    <source>
        <strain evidence="14 15">CGMCC 1.9156</strain>
    </source>
</reference>
<evidence type="ECO:0000256" key="8">
    <source>
        <dbReference type="ARBA" id="ARBA00023077"/>
    </source>
</evidence>
<evidence type="ECO:0000256" key="10">
    <source>
        <dbReference type="ARBA" id="ARBA00023237"/>
    </source>
</evidence>
<dbReference type="GO" id="GO:0006826">
    <property type="term" value="P:iron ion transport"/>
    <property type="evidence" value="ECO:0007669"/>
    <property type="project" value="UniProtKB-KW"/>
</dbReference>
<keyword evidence="12" id="KW-0732">Signal</keyword>
<dbReference type="Gene3D" id="2.60.40.1120">
    <property type="entry name" value="Carboxypeptidase-like, regulatory domain"/>
    <property type="match status" value="1"/>
</dbReference>
<accession>A0A1I2I4R0</accession>
<evidence type="ECO:0000313" key="15">
    <source>
        <dbReference type="Proteomes" id="UP000198964"/>
    </source>
</evidence>
<feature type="signal peptide" evidence="12">
    <location>
        <begin position="1"/>
        <end position="26"/>
    </location>
</feature>
<keyword evidence="7" id="KW-0406">Ion transport</keyword>
<evidence type="ECO:0000256" key="11">
    <source>
        <dbReference type="PROSITE-ProRule" id="PRU01360"/>
    </source>
</evidence>
<feature type="domain" description="TonB-dependent receptor plug" evidence="13">
    <location>
        <begin position="123"/>
        <end position="246"/>
    </location>
</feature>
<gene>
    <name evidence="14" type="ORF">SAMN05216283_105127</name>
</gene>
<dbReference type="Gene3D" id="2.170.130.10">
    <property type="entry name" value="TonB-dependent receptor, plug domain"/>
    <property type="match status" value="1"/>
</dbReference>
<evidence type="ECO:0000256" key="9">
    <source>
        <dbReference type="ARBA" id="ARBA00023136"/>
    </source>
</evidence>
<dbReference type="GO" id="GO:0009279">
    <property type="term" value="C:cell outer membrane"/>
    <property type="evidence" value="ECO:0007669"/>
    <property type="project" value="UniProtKB-SubCell"/>
</dbReference>
<evidence type="ECO:0000256" key="3">
    <source>
        <dbReference type="ARBA" id="ARBA00022452"/>
    </source>
</evidence>
<evidence type="ECO:0000259" key="13">
    <source>
        <dbReference type="Pfam" id="PF07715"/>
    </source>
</evidence>
<evidence type="ECO:0000256" key="6">
    <source>
        <dbReference type="ARBA" id="ARBA00023004"/>
    </source>
</evidence>
<dbReference type="Pfam" id="PF07715">
    <property type="entry name" value="Plug"/>
    <property type="match status" value="1"/>
</dbReference>
<dbReference type="NCBIfam" id="TIGR04057">
    <property type="entry name" value="SusC_RagA_signa"/>
    <property type="match status" value="1"/>
</dbReference>
<dbReference type="Pfam" id="PF13715">
    <property type="entry name" value="CarbopepD_reg_2"/>
    <property type="match status" value="1"/>
</dbReference>
<evidence type="ECO:0000256" key="5">
    <source>
        <dbReference type="ARBA" id="ARBA00022692"/>
    </source>
</evidence>
<evidence type="ECO:0000256" key="7">
    <source>
        <dbReference type="ARBA" id="ARBA00023065"/>
    </source>
</evidence>
<evidence type="ECO:0000256" key="4">
    <source>
        <dbReference type="ARBA" id="ARBA00022496"/>
    </source>
</evidence>
<keyword evidence="4" id="KW-0410">Iron transport</keyword>
<dbReference type="SUPFAM" id="SSF56935">
    <property type="entry name" value="Porins"/>
    <property type="match status" value="1"/>
</dbReference>
<sequence length="1031" mass="112599">MNRRKKWLGKYLLTLLVLLAGTGFIAAQTVTISGTVTSSEDGAPLPGVSVVIEGTTTGTITNLDGFYTLNVPSGSEVAFSFIGMQTHRTTVSSSATYNLVMDPETTGLDEVVVTALGISREKKALGYAVTEVGSDEIALVKDHNALNSLAGKVAGVVITQGTGGPGSGSRVVIRGNNSITGNNQPLIVVDGVPIDDRGSNSGGSVYSSTVTGGGITDINPDDIASISVLKGPNAAALYGSRAGNGVLLITTKTGKKGQGLGVSINSNITFDNPMELPDYQNEYGQGTQGNIPATVDELKQSAGSWGPKMDGSSQLYYTGEERPYVAQSSNVEDFFRTAGKYINSVALDGGSKDFSVRFSYTNNFTESVLPNSKLNSHSFNLRGTANLTDKFKVDAKATYFIQDLTNRVSQGSEGVLAYVLGMPRNVDIRDLETFQKPEESLNSISYSILGANPYWILRHDENTNRRERFIGFTKVSYDFTDWLSAFIRIGTDVANVKGNSISKPGHHFYTSGRMNVSQSRSAETNADFLLMFDKDITQDFSLAAQAGGNHSYRMYDAMTIFAEDFKIPTRVFLNNARTIRPTNTPLQEKEVNSLYASASLSYQDFVYLDLTARNDWSSALSKDNRSYFYPSVSFSILTDHFFDPENTVFNIMKLRTSWAQVGNDTGVYQLYDYFNIAQDGYLGRTQLSRPSTKFNPDLKPENITSFEVGLEASLLSNRLYTDISWYNIKTEDLIYNVPVPAATGYSNFRENIGEMENTGIEILVGGVPVQTSNFKWDVSFNFSKNENKLKDLIEGLESHVLNTTNSGNLNIQATVNGGFLDIWGTTWRRNSNGDIWLNDEGKPRASADKEKLGNAQPDWIGGLTNSLSYKNLSLRFLIDARVGGEIYSATEAALDGSGVTPKTLQYREEGIVVDGVIGDEESGFTANTIKISGQDYWSAYSGIASNYVFDQTNVRLREMVLSYKVPRSVFDGTFIQSATVGLIGRNLFFIYKDIDHVDPEASLGTGNNGQGILSYNLPTNRSIGVNLNIKF</sequence>
<dbReference type="InterPro" id="IPR012910">
    <property type="entry name" value="Plug_dom"/>
</dbReference>
<keyword evidence="2 11" id="KW-0813">Transport</keyword>
<protein>
    <submittedName>
        <fullName evidence="14">TonB-linked outer membrane protein, SusC/RagA family</fullName>
    </submittedName>
</protein>
<dbReference type="EMBL" id="FONW01000005">
    <property type="protein sequence ID" value="SFF37335.1"/>
    <property type="molecule type" value="Genomic_DNA"/>
</dbReference>
<comment type="similarity">
    <text evidence="11">Belongs to the TonB-dependent receptor family.</text>
</comment>
<dbReference type="Gene3D" id="2.40.170.20">
    <property type="entry name" value="TonB-dependent receptor, beta-barrel domain"/>
    <property type="match status" value="1"/>
</dbReference>
<keyword evidence="10 11" id="KW-0998">Cell outer membrane</keyword>
<dbReference type="InterPro" id="IPR023996">
    <property type="entry name" value="TonB-dep_OMP_SusC/RagA"/>
</dbReference>
<keyword evidence="3 11" id="KW-1134">Transmembrane beta strand</keyword>
<keyword evidence="15" id="KW-1185">Reference proteome</keyword>
<dbReference type="AlphaFoldDB" id="A0A1I2I4R0"/>
<dbReference type="STRING" id="655355.SAMN05216283_105127"/>
<dbReference type="PANTHER" id="PTHR32552:SF81">
    <property type="entry name" value="TONB-DEPENDENT OUTER MEMBRANE RECEPTOR"/>
    <property type="match status" value="1"/>
</dbReference>
<dbReference type="InterPro" id="IPR036942">
    <property type="entry name" value="Beta-barrel_TonB_sf"/>
</dbReference>
<dbReference type="NCBIfam" id="TIGR04056">
    <property type="entry name" value="OMP_RagA_SusC"/>
    <property type="match status" value="1"/>
</dbReference>
<dbReference type="InterPro" id="IPR023997">
    <property type="entry name" value="TonB-dep_OMP_SusC/RagA_CS"/>
</dbReference>
<evidence type="ECO:0000256" key="1">
    <source>
        <dbReference type="ARBA" id="ARBA00004571"/>
    </source>
</evidence>
<name>A0A1I2I4R0_9BACT</name>
<feature type="chain" id="PRO_5011750255" evidence="12">
    <location>
        <begin position="27"/>
        <end position="1031"/>
    </location>
</feature>
<dbReference type="Proteomes" id="UP000198964">
    <property type="component" value="Unassembled WGS sequence"/>
</dbReference>
<dbReference type="PANTHER" id="PTHR32552">
    <property type="entry name" value="FERRICHROME IRON RECEPTOR-RELATED"/>
    <property type="match status" value="1"/>
</dbReference>
<evidence type="ECO:0000256" key="12">
    <source>
        <dbReference type="SAM" id="SignalP"/>
    </source>
</evidence>
<dbReference type="InterPro" id="IPR037066">
    <property type="entry name" value="Plug_dom_sf"/>
</dbReference>
<keyword evidence="8" id="KW-0798">TonB box</keyword>
<dbReference type="SUPFAM" id="SSF49464">
    <property type="entry name" value="Carboxypeptidase regulatory domain-like"/>
    <property type="match status" value="1"/>
</dbReference>
<dbReference type="InterPro" id="IPR008969">
    <property type="entry name" value="CarboxyPept-like_regulatory"/>
</dbReference>
<keyword evidence="6" id="KW-0408">Iron</keyword>